<gene>
    <name evidence="6" type="ORF">CARN8_840001</name>
</gene>
<dbReference type="GO" id="GO:0003700">
    <property type="term" value="F:DNA-binding transcription factor activity"/>
    <property type="evidence" value="ECO:0007669"/>
    <property type="project" value="TreeGrafter"/>
</dbReference>
<dbReference type="GO" id="GO:0005829">
    <property type="term" value="C:cytosol"/>
    <property type="evidence" value="ECO:0007669"/>
    <property type="project" value="TreeGrafter"/>
</dbReference>
<dbReference type="InterPro" id="IPR014710">
    <property type="entry name" value="RmlC-like_jellyroll"/>
</dbReference>
<dbReference type="SUPFAM" id="SSF46785">
    <property type="entry name" value="Winged helix' DNA-binding domain"/>
    <property type="match status" value="1"/>
</dbReference>
<dbReference type="InterPro" id="IPR036388">
    <property type="entry name" value="WH-like_DNA-bd_sf"/>
</dbReference>
<dbReference type="InterPro" id="IPR050397">
    <property type="entry name" value="Env_Response_Regulators"/>
</dbReference>
<dbReference type="EMBL" id="UOYP01000709">
    <property type="protein sequence ID" value="VAY89715.1"/>
    <property type="molecule type" value="Genomic_DNA"/>
</dbReference>
<name>A0A3P3ZSC4_9ZZZZ</name>
<keyword evidence="1" id="KW-0805">Transcription regulation</keyword>
<evidence type="ECO:0000256" key="3">
    <source>
        <dbReference type="ARBA" id="ARBA00023163"/>
    </source>
</evidence>
<evidence type="ECO:0000256" key="2">
    <source>
        <dbReference type="ARBA" id="ARBA00023125"/>
    </source>
</evidence>
<evidence type="ECO:0000259" key="5">
    <source>
        <dbReference type="SMART" id="SM00419"/>
    </source>
</evidence>
<evidence type="ECO:0000313" key="6">
    <source>
        <dbReference type="EMBL" id="VAY89715.1"/>
    </source>
</evidence>
<evidence type="ECO:0000259" key="4">
    <source>
        <dbReference type="SMART" id="SM00100"/>
    </source>
</evidence>
<dbReference type="Pfam" id="PF13545">
    <property type="entry name" value="HTH_Crp_2"/>
    <property type="match status" value="1"/>
</dbReference>
<dbReference type="PANTHER" id="PTHR24567:SF74">
    <property type="entry name" value="HTH-TYPE TRANSCRIPTIONAL REGULATOR ARCR"/>
    <property type="match status" value="1"/>
</dbReference>
<dbReference type="SMART" id="SM00100">
    <property type="entry name" value="cNMP"/>
    <property type="match status" value="1"/>
</dbReference>
<dbReference type="PANTHER" id="PTHR24567">
    <property type="entry name" value="CRP FAMILY TRANSCRIPTIONAL REGULATORY PROTEIN"/>
    <property type="match status" value="1"/>
</dbReference>
<feature type="domain" description="HTH crp-type" evidence="5">
    <location>
        <begin position="174"/>
        <end position="221"/>
    </location>
</feature>
<reference evidence="6" key="1">
    <citation type="submission" date="2018-10" db="EMBL/GenBank/DDBJ databases">
        <authorList>
            <person name="Plewniak F."/>
        </authorList>
    </citation>
    <scope>NUCLEOTIDE SEQUENCE</scope>
</reference>
<dbReference type="GO" id="GO:0003677">
    <property type="term" value="F:DNA binding"/>
    <property type="evidence" value="ECO:0007669"/>
    <property type="project" value="UniProtKB-KW"/>
</dbReference>
<evidence type="ECO:0000256" key="1">
    <source>
        <dbReference type="ARBA" id="ARBA00023015"/>
    </source>
</evidence>
<proteinExistence type="predicted"/>
<dbReference type="InterPro" id="IPR018490">
    <property type="entry name" value="cNMP-bd_dom_sf"/>
</dbReference>
<accession>A0A3P3ZSC4</accession>
<dbReference type="InterPro" id="IPR036390">
    <property type="entry name" value="WH_DNA-bd_sf"/>
</dbReference>
<dbReference type="InterPro" id="IPR000595">
    <property type="entry name" value="cNMP-bd_dom"/>
</dbReference>
<keyword evidence="2" id="KW-0238">DNA-binding</keyword>
<keyword evidence="3" id="KW-0804">Transcription</keyword>
<dbReference type="Gene3D" id="1.10.10.10">
    <property type="entry name" value="Winged helix-like DNA-binding domain superfamily/Winged helix DNA-binding domain"/>
    <property type="match status" value="1"/>
</dbReference>
<dbReference type="InterPro" id="IPR012318">
    <property type="entry name" value="HTH_CRP"/>
</dbReference>
<dbReference type="Gene3D" id="2.60.120.10">
    <property type="entry name" value="Jelly Rolls"/>
    <property type="match status" value="1"/>
</dbReference>
<feature type="domain" description="Cyclic nucleotide-binding" evidence="4">
    <location>
        <begin position="23"/>
        <end position="144"/>
    </location>
</feature>
<sequence>MILVDVRGKTRMSSLSDPRQNHLLAALPEEDYAYFSPFLEGVQMPLGEVLYESRMQMRHVYFPVDSIVSLLYVMEDGSSAEIAVVGNEGIVGVSLFMGGETTPSRAVVQSAGNAYRLKGQFLKNEFFRAGPMQHLLLRYTQALLTQMAQTAVCNRHHTLDQQFCRWLLLSLDRLPSNELIMTQELIAAMLGVRREGVTEAAGNVQKAGLIKYSRGHITILDRVGLEKRVCECYAVVKKEFDRLLPE</sequence>
<protein>
    <submittedName>
        <fullName evidence="6">Crp/Fnr family transcriptional regulator</fullName>
    </submittedName>
</protein>
<dbReference type="Pfam" id="PF00027">
    <property type="entry name" value="cNMP_binding"/>
    <property type="match status" value="1"/>
</dbReference>
<dbReference type="AlphaFoldDB" id="A0A3P3ZSC4"/>
<dbReference type="SMART" id="SM00419">
    <property type="entry name" value="HTH_CRP"/>
    <property type="match status" value="1"/>
</dbReference>
<dbReference type="SUPFAM" id="SSF51206">
    <property type="entry name" value="cAMP-binding domain-like"/>
    <property type="match status" value="1"/>
</dbReference>
<organism evidence="6">
    <name type="scientific">mine drainage metagenome</name>
    <dbReference type="NCBI Taxonomy" id="410659"/>
    <lineage>
        <taxon>unclassified sequences</taxon>
        <taxon>metagenomes</taxon>
        <taxon>ecological metagenomes</taxon>
    </lineage>
</organism>